<comment type="subcellular location">
    <subcellularLocation>
        <location evidence="1">Cell membrane</location>
        <topology evidence="1">Multi-pass membrane protein</topology>
    </subcellularLocation>
</comment>
<dbReference type="PRINTS" id="PR00953">
    <property type="entry name" value="TYPE3IMRPROT"/>
</dbReference>
<dbReference type="RefSeq" id="WP_141459662.1">
    <property type="nucleotide sequence ID" value="NZ_CP038141.1"/>
</dbReference>
<evidence type="ECO:0000313" key="9">
    <source>
        <dbReference type="Proteomes" id="UP000316313"/>
    </source>
</evidence>
<feature type="transmembrane region" description="Helical" evidence="7">
    <location>
        <begin position="46"/>
        <end position="63"/>
    </location>
</feature>
<feature type="transmembrane region" description="Helical" evidence="7">
    <location>
        <begin position="100"/>
        <end position="119"/>
    </location>
</feature>
<dbReference type="GO" id="GO:0006605">
    <property type="term" value="P:protein targeting"/>
    <property type="evidence" value="ECO:0007669"/>
    <property type="project" value="InterPro"/>
</dbReference>
<dbReference type="GO" id="GO:0005886">
    <property type="term" value="C:plasma membrane"/>
    <property type="evidence" value="ECO:0007669"/>
    <property type="project" value="UniProtKB-SubCell"/>
</dbReference>
<evidence type="ECO:0000313" key="8">
    <source>
        <dbReference type="EMBL" id="QDH16574.1"/>
    </source>
</evidence>
<feature type="transmembrane region" description="Helical" evidence="7">
    <location>
        <begin position="234"/>
        <end position="254"/>
    </location>
</feature>
<dbReference type="KEGG" id="ssam:E3D00_02540"/>
<dbReference type="InterPro" id="IPR002010">
    <property type="entry name" value="T3SS_IM_R"/>
</dbReference>
<organism evidence="8 9">
    <name type="scientific">Swingsia samuiensis</name>
    <dbReference type="NCBI Taxonomy" id="1293412"/>
    <lineage>
        <taxon>Bacteria</taxon>
        <taxon>Pseudomonadati</taxon>
        <taxon>Pseudomonadota</taxon>
        <taxon>Alphaproteobacteria</taxon>
        <taxon>Acetobacterales</taxon>
        <taxon>Acetobacteraceae</taxon>
        <taxon>Swingsia</taxon>
    </lineage>
</organism>
<protein>
    <submittedName>
        <fullName evidence="8">Type III secretion protein</fullName>
    </submittedName>
</protein>
<keyword evidence="4 7" id="KW-0812">Transmembrane</keyword>
<evidence type="ECO:0000256" key="2">
    <source>
        <dbReference type="ARBA" id="ARBA00009772"/>
    </source>
</evidence>
<reference evidence="8 9" key="1">
    <citation type="submission" date="2019-03" db="EMBL/GenBank/DDBJ databases">
        <title>The complete genome sequence of Swingsia samuiensis NBRC107927(T).</title>
        <authorList>
            <person name="Chua K.-O."/>
            <person name="Chan K.-G."/>
            <person name="See-Too W.-S."/>
        </authorList>
    </citation>
    <scope>NUCLEOTIDE SEQUENCE [LARGE SCALE GENOMIC DNA]</scope>
    <source>
        <strain evidence="8 9">AH83</strain>
    </source>
</reference>
<comment type="similarity">
    <text evidence="2">Belongs to the FliR/MopE/SpaR family.</text>
</comment>
<evidence type="ECO:0000256" key="7">
    <source>
        <dbReference type="SAM" id="Phobius"/>
    </source>
</evidence>
<feature type="transmembrane region" description="Helical" evidence="7">
    <location>
        <begin position="131"/>
        <end position="152"/>
    </location>
</feature>
<feature type="transmembrane region" description="Helical" evidence="7">
    <location>
        <begin position="75"/>
        <end position="94"/>
    </location>
</feature>
<evidence type="ECO:0000256" key="6">
    <source>
        <dbReference type="ARBA" id="ARBA00023136"/>
    </source>
</evidence>
<name>A0A4Y6UHR2_9PROT</name>
<sequence>MSSSVINLSLPEGITQTAFLFMLVLSRISAAIMVMPGFSYSEIPSMIKAGLALTLTFLIYPLIHIPPISHNISPWEIGGMVALELFIGFFIGWITQLTAFILPIAGQFISVFIGLSSVLQPDQSLGADTSALARFMNLLAPVMLMVSGAYIFPIYGLINSYSLISPNIFFHNNISIMVANDITKSVIQKTEDIFKISLELSSPFLILSLIWQMIIGVLTRLSPNLQIQNNVSSLQMLGGIALVGISLVAMITVWQQHTFTILQNLSGF</sequence>
<keyword evidence="6 7" id="KW-0472">Membrane</keyword>
<dbReference type="PANTHER" id="PTHR30065">
    <property type="entry name" value="FLAGELLAR BIOSYNTHETIC PROTEIN FLIR"/>
    <property type="match status" value="1"/>
</dbReference>
<dbReference type="AlphaFoldDB" id="A0A4Y6UHR2"/>
<evidence type="ECO:0000256" key="4">
    <source>
        <dbReference type="ARBA" id="ARBA00022692"/>
    </source>
</evidence>
<proteinExistence type="inferred from homology"/>
<keyword evidence="3" id="KW-1003">Cell membrane</keyword>
<accession>A0A4Y6UHR2</accession>
<evidence type="ECO:0000256" key="1">
    <source>
        <dbReference type="ARBA" id="ARBA00004651"/>
    </source>
</evidence>
<dbReference type="OrthoDB" id="9779817at2"/>
<evidence type="ECO:0000256" key="5">
    <source>
        <dbReference type="ARBA" id="ARBA00022989"/>
    </source>
</evidence>
<dbReference type="Pfam" id="PF01311">
    <property type="entry name" value="Bac_export_1"/>
    <property type="match status" value="1"/>
</dbReference>
<evidence type="ECO:0000256" key="3">
    <source>
        <dbReference type="ARBA" id="ARBA00022475"/>
    </source>
</evidence>
<feature type="transmembrane region" description="Helical" evidence="7">
    <location>
        <begin position="204"/>
        <end position="222"/>
    </location>
</feature>
<dbReference type="EMBL" id="CP038141">
    <property type="protein sequence ID" value="QDH16574.1"/>
    <property type="molecule type" value="Genomic_DNA"/>
</dbReference>
<dbReference type="Proteomes" id="UP000316313">
    <property type="component" value="Chromosome"/>
</dbReference>
<keyword evidence="5 7" id="KW-1133">Transmembrane helix</keyword>
<gene>
    <name evidence="8" type="ORF">E3D00_02540</name>
</gene>
<dbReference type="PANTHER" id="PTHR30065:SF1">
    <property type="entry name" value="SURFACE PRESENTATION OF ANTIGENS PROTEIN SPAR"/>
    <property type="match status" value="1"/>
</dbReference>
<keyword evidence="9" id="KW-1185">Reference proteome</keyword>